<keyword evidence="5" id="KW-1185">Reference proteome</keyword>
<evidence type="ECO:0000256" key="2">
    <source>
        <dbReference type="SAM" id="MobiDB-lite"/>
    </source>
</evidence>
<name>A0A485L755_9STRA</name>
<feature type="coiled-coil region" evidence="1">
    <location>
        <begin position="568"/>
        <end position="754"/>
    </location>
</feature>
<feature type="compositionally biased region" description="Polar residues" evidence="2">
    <location>
        <begin position="335"/>
        <end position="350"/>
    </location>
</feature>
<sequence length="988" mass="108935">MSETVTATSNQVDALLSTKDAVAQVTDTFGKQSTTSPGNNSAVKDAEISTGTLPESTTVRVGDSIQLAAKSPDGEMGRARFIVDAATKQKLLVAPPVPDGSSSEIATFIIAPVGGAAKGSELSFNQLFTLHVADAAGNVLSINSNPPGMPEAIGLQEAGLKGEMTFTFVKPKDNSKIQFNDSGLVLSCTDANRTRKNFNNHVTLLAKKSKQAKAPTFLTTSLKKGPAITFTVARPNVVPAARESYRDIAEIRSETDTRSEAKTVEVSEVGAAPFRESGSFTTAINSPLPITPMDSFADAIPYDDGDGSSATYVPPAVTLSPASSPAKTSTAATNARPNSGSAPSSATNSFKDIPLAPKAHDDTLFQGLSLQPTTVHTFKQDSAGDDVVHMHGKSPAIHDSLATKSRDSLKSAVHPHPAKNGKALSDDEDDDGGAPPPCDPWRRSHQKGNRVAVTMSSRFRLFSSSRERVVVGMEYADVGTVVLSCSFFMNMDGDAPWIAVGAKESAAREGFAVHSPRNSSDATVKVVPHAAVSPAKSTMSLLKEDQHGKWLGDSVQELSEIQQSVDRLKMQRLQVEHIRHENERLEAELAKKERESVDLRDEVTRLEGVEVENERLRSRVLHVESKLERLDAAYREKREALEDALETRVALETRWNEATTTLQRMVDETTRTYEHKLKLMEDELEKRTAKIAQLHERLDESKAKAANYEAKLERATQRMEALHGDMEKKTSVHVSTLEREKRDLGDDLLAAEKKIAALTGTATRQKTMIHECHRVITESEARMKEFLKRKNAVAKAQADLEAEKKELESQLKLQQVETGHEMDTLKAANKRLEAKIALKERRIAEMDEMLAEVDKKSEMSQQEFVKRERHRFHLDEQNKELLKREKKMQCDVTELSMALRDAADEKRILAERVQSLQGTPQMRCVHDIIPDQLEIERHDRAKWASTRLKLLAQFCDEENKLTSTLNIPHHQHHASSSTAVFRMHNGSD</sequence>
<evidence type="ECO:0000256" key="1">
    <source>
        <dbReference type="SAM" id="Coils"/>
    </source>
</evidence>
<protein>
    <submittedName>
        <fullName evidence="4">Aste57867_16833 protein</fullName>
    </submittedName>
</protein>
<proteinExistence type="predicted"/>
<feature type="compositionally biased region" description="Low complexity" evidence="2">
    <location>
        <begin position="318"/>
        <end position="333"/>
    </location>
</feature>
<dbReference type="OrthoDB" id="73750at2759"/>
<feature type="region of interest" description="Disordered" evidence="2">
    <location>
        <begin position="311"/>
        <end position="355"/>
    </location>
</feature>
<dbReference type="EMBL" id="VJMH01005993">
    <property type="protein sequence ID" value="KAF0692031.1"/>
    <property type="molecule type" value="Genomic_DNA"/>
</dbReference>
<reference evidence="3" key="2">
    <citation type="submission" date="2019-06" db="EMBL/GenBank/DDBJ databases">
        <title>Genomics analysis of Aphanomyces spp. identifies a new class of oomycete effector associated with host adaptation.</title>
        <authorList>
            <person name="Gaulin E."/>
        </authorList>
    </citation>
    <scope>NUCLEOTIDE SEQUENCE</scope>
    <source>
        <strain evidence="3">CBS 578.67</strain>
    </source>
</reference>
<feature type="compositionally biased region" description="Polar residues" evidence="2">
    <location>
        <begin position="29"/>
        <end position="42"/>
    </location>
</feature>
<keyword evidence="1" id="KW-0175">Coiled coil</keyword>
<reference evidence="4 5" key="1">
    <citation type="submission" date="2019-03" db="EMBL/GenBank/DDBJ databases">
        <authorList>
            <person name="Gaulin E."/>
            <person name="Dumas B."/>
        </authorList>
    </citation>
    <scope>NUCLEOTIDE SEQUENCE [LARGE SCALE GENOMIC DNA]</scope>
    <source>
        <strain evidence="4">CBS 568.67</strain>
    </source>
</reference>
<feature type="coiled-coil region" evidence="1">
    <location>
        <begin position="790"/>
        <end position="856"/>
    </location>
</feature>
<dbReference type="AlphaFoldDB" id="A0A485L755"/>
<accession>A0A485L755</accession>
<gene>
    <name evidence="4" type="primary">Aste57867_16833</name>
    <name evidence="3" type="ORF">As57867_016775</name>
    <name evidence="4" type="ORF">ASTE57867_16833</name>
</gene>
<evidence type="ECO:0000313" key="3">
    <source>
        <dbReference type="EMBL" id="KAF0692031.1"/>
    </source>
</evidence>
<feature type="region of interest" description="Disordered" evidence="2">
    <location>
        <begin position="29"/>
        <end position="51"/>
    </location>
</feature>
<dbReference type="PANTHER" id="PTHR45615">
    <property type="entry name" value="MYOSIN HEAVY CHAIN, NON-MUSCLE"/>
    <property type="match status" value="1"/>
</dbReference>
<dbReference type="EMBL" id="CAADRA010006014">
    <property type="protein sequence ID" value="VFT93597.1"/>
    <property type="molecule type" value="Genomic_DNA"/>
</dbReference>
<evidence type="ECO:0000313" key="5">
    <source>
        <dbReference type="Proteomes" id="UP000332933"/>
    </source>
</evidence>
<dbReference type="PANTHER" id="PTHR45615:SF80">
    <property type="entry name" value="GRIP DOMAIN-CONTAINING PROTEIN"/>
    <property type="match status" value="1"/>
</dbReference>
<dbReference type="Proteomes" id="UP000332933">
    <property type="component" value="Unassembled WGS sequence"/>
</dbReference>
<feature type="region of interest" description="Disordered" evidence="2">
    <location>
        <begin position="405"/>
        <end position="449"/>
    </location>
</feature>
<organism evidence="4 5">
    <name type="scientific">Aphanomyces stellatus</name>
    <dbReference type="NCBI Taxonomy" id="120398"/>
    <lineage>
        <taxon>Eukaryota</taxon>
        <taxon>Sar</taxon>
        <taxon>Stramenopiles</taxon>
        <taxon>Oomycota</taxon>
        <taxon>Saprolegniomycetes</taxon>
        <taxon>Saprolegniales</taxon>
        <taxon>Verrucalvaceae</taxon>
        <taxon>Aphanomyces</taxon>
    </lineage>
</organism>
<evidence type="ECO:0000313" key="4">
    <source>
        <dbReference type="EMBL" id="VFT93597.1"/>
    </source>
</evidence>